<dbReference type="Pfam" id="PF17425">
    <property type="entry name" value="Arylsulfotran_N"/>
    <property type="match status" value="1"/>
</dbReference>
<gene>
    <name evidence="2" type="ORF">JD854_RS19760</name>
</gene>
<dbReference type="InterPro" id="IPR010262">
    <property type="entry name" value="Arylsulfotransferase_bact"/>
</dbReference>
<proteinExistence type="predicted"/>
<accession>A0A9C7QNX3</accession>
<dbReference type="InterPro" id="IPR038477">
    <property type="entry name" value="ASST_N_sf"/>
</dbReference>
<dbReference type="InterPro" id="IPR035391">
    <property type="entry name" value="Arylsulfotran_N"/>
</dbReference>
<dbReference type="Gene3D" id="2.60.40.3100">
    <property type="entry name" value="Arylsulphate sulphotransferase monomer, N-terminal domain"/>
    <property type="match status" value="1"/>
</dbReference>
<dbReference type="Proteomes" id="UP000862426">
    <property type="component" value="Unassembled WGS sequence"/>
</dbReference>
<dbReference type="AlphaFoldDB" id="A0A9C7QNX3"/>
<evidence type="ECO:0000313" key="2">
    <source>
        <dbReference type="EMBL" id="HCD1257278.1"/>
    </source>
</evidence>
<name>A0A9C7QNX3_CITAM</name>
<reference evidence="2" key="1">
    <citation type="journal article" date="2018" name="Genome Biol.">
        <title>SKESA: strategic k-mer extension for scrupulous assemblies.</title>
        <authorList>
            <person name="Souvorov A."/>
            <person name="Agarwala R."/>
            <person name="Lipman D.J."/>
        </authorList>
    </citation>
    <scope>NUCLEOTIDE SEQUENCE</scope>
    <source>
        <strain evidence="2">CAV1698</strain>
    </source>
</reference>
<dbReference type="Pfam" id="PF05935">
    <property type="entry name" value="Arylsulfotrans"/>
    <property type="match status" value="1"/>
</dbReference>
<evidence type="ECO:0000313" key="3">
    <source>
        <dbReference type="Proteomes" id="UP000862426"/>
    </source>
</evidence>
<sequence>MQEMTTRVVINPFNQNLLSAQVTVTADLPMKYRYTVKGKTLDSSFIYSTNEYILNPTIPVIGLYANTSNTISIECLFNDGSNQTVNVTADTTGQDYGVIPLNVTFAINDERIAQETLYQGWLVTCFYTAYDKNGDLRMAFTNAWDNNNLKSDGHSIYPGFDIFPTAGENYAQTLRQMNLLGETRQSYSVPAGYGFHHDITFGPDGNMFCLVTLLENPTAQQRQQSTIYKYDVNNGNIIWSRDYSEYFDNQDVCIDAQPNDAHFNSLEYSTHLKQLILNNRSTSTIYGLNMESGDIEWTIDNPMNSLVAATVNLKPLPGFAYPNGEHAVFPTTNPKYADFLTENRLAITLFNNKAALFDDGSENNKKMEDPIPDEYYEAPFDSQSLVYGIDLNNQTVELLDTFTIPGKRSNITSEIHEIGNYYSIMYGVGSQFFIIDTNNKVAVECDAVYPAVTYRGRIFTFEELRRLI</sequence>
<dbReference type="SUPFAM" id="SSF51004">
    <property type="entry name" value="C-terminal (heme d1) domain of cytochrome cd1-nitrite reductase"/>
    <property type="match status" value="1"/>
</dbReference>
<protein>
    <submittedName>
        <fullName evidence="2">Aryl-sulfate sulfotransferase</fullName>
    </submittedName>
</protein>
<comment type="caution">
    <text evidence="2">The sequence shown here is derived from an EMBL/GenBank/DDBJ whole genome shotgun (WGS) entry which is preliminary data.</text>
</comment>
<dbReference type="EMBL" id="DACYAJ020000029">
    <property type="protein sequence ID" value="HCD1257278.1"/>
    <property type="molecule type" value="Genomic_DNA"/>
</dbReference>
<evidence type="ECO:0000259" key="1">
    <source>
        <dbReference type="Pfam" id="PF17425"/>
    </source>
</evidence>
<reference evidence="2" key="2">
    <citation type="submission" date="2022-05" db="EMBL/GenBank/DDBJ databases">
        <authorList>
            <consortium name="NCBI Pathogen Detection Project"/>
        </authorList>
    </citation>
    <scope>NUCLEOTIDE SEQUENCE</scope>
    <source>
        <strain evidence="2">CAV1698</strain>
    </source>
</reference>
<organism evidence="2 3">
    <name type="scientific">Citrobacter amalonaticus</name>
    <dbReference type="NCBI Taxonomy" id="35703"/>
    <lineage>
        <taxon>Bacteria</taxon>
        <taxon>Pseudomonadati</taxon>
        <taxon>Pseudomonadota</taxon>
        <taxon>Gammaproteobacteria</taxon>
        <taxon>Enterobacterales</taxon>
        <taxon>Enterobacteriaceae</taxon>
        <taxon>Citrobacter</taxon>
    </lineage>
</organism>
<feature type="domain" description="Arylsulfotransferase N-terminal" evidence="1">
    <location>
        <begin position="8"/>
        <end position="91"/>
    </location>
</feature>
<dbReference type="GO" id="GO:0004062">
    <property type="term" value="F:aryl sulfotransferase activity"/>
    <property type="evidence" value="ECO:0007669"/>
    <property type="project" value="InterPro"/>
</dbReference>
<dbReference type="InterPro" id="IPR011048">
    <property type="entry name" value="Haem_d1_sf"/>
</dbReference>